<dbReference type="Gene3D" id="3.90.245.10">
    <property type="entry name" value="Ribonucleoside hydrolase-like"/>
    <property type="match status" value="2"/>
</dbReference>
<dbReference type="InterPro" id="IPR023186">
    <property type="entry name" value="IUNH"/>
</dbReference>
<protein>
    <submittedName>
        <fullName evidence="5">Uridine nucleosidase 2</fullName>
    </submittedName>
</protein>
<feature type="domain" description="Inosine/uridine-preferring nucleoside hydrolase" evidence="4">
    <location>
        <begin position="10"/>
        <end position="59"/>
    </location>
</feature>
<organism evidence="5 6">
    <name type="scientific">Hibiscus syriacus</name>
    <name type="common">Rose of Sharon</name>
    <dbReference type="NCBI Taxonomy" id="106335"/>
    <lineage>
        <taxon>Eukaryota</taxon>
        <taxon>Viridiplantae</taxon>
        <taxon>Streptophyta</taxon>
        <taxon>Embryophyta</taxon>
        <taxon>Tracheophyta</taxon>
        <taxon>Spermatophyta</taxon>
        <taxon>Magnoliopsida</taxon>
        <taxon>eudicotyledons</taxon>
        <taxon>Gunneridae</taxon>
        <taxon>Pentapetalae</taxon>
        <taxon>rosids</taxon>
        <taxon>malvids</taxon>
        <taxon>Malvales</taxon>
        <taxon>Malvaceae</taxon>
        <taxon>Malvoideae</taxon>
        <taxon>Hibiscus</taxon>
    </lineage>
</organism>
<feature type="domain" description="Inosine/uridine-preferring nucleoside hydrolase" evidence="4">
    <location>
        <begin position="134"/>
        <end position="281"/>
    </location>
</feature>
<dbReference type="SUPFAM" id="SSF53590">
    <property type="entry name" value="Nucleoside hydrolase"/>
    <property type="match status" value="1"/>
</dbReference>
<dbReference type="Proteomes" id="UP000436088">
    <property type="component" value="Unassembled WGS sequence"/>
</dbReference>
<evidence type="ECO:0000313" key="5">
    <source>
        <dbReference type="EMBL" id="KAE8661018.1"/>
    </source>
</evidence>
<evidence type="ECO:0000256" key="3">
    <source>
        <dbReference type="ARBA" id="ARBA00023295"/>
    </source>
</evidence>
<dbReference type="PANTHER" id="PTHR12304:SF4">
    <property type="entry name" value="URIDINE NUCLEOSIDASE"/>
    <property type="match status" value="1"/>
</dbReference>
<dbReference type="GO" id="GO:0006152">
    <property type="term" value="P:purine nucleoside catabolic process"/>
    <property type="evidence" value="ECO:0007669"/>
    <property type="project" value="TreeGrafter"/>
</dbReference>
<gene>
    <name evidence="5" type="ORF">F3Y22_tig00116943pilonHSYRG00017</name>
</gene>
<reference evidence="5" key="1">
    <citation type="submission" date="2019-09" db="EMBL/GenBank/DDBJ databases">
        <title>Draft genome information of white flower Hibiscus syriacus.</title>
        <authorList>
            <person name="Kim Y.-M."/>
        </authorList>
    </citation>
    <scope>NUCLEOTIDE SEQUENCE [LARGE SCALE GENOMIC DNA]</scope>
    <source>
        <strain evidence="5">YM2019G1</strain>
    </source>
</reference>
<sequence length="352" mass="38501">MAAAAEVKKIIIDTDPGIEDAMAIFLALRSPEVEVIGLTTIYGNVYTALATRNALHLTGLISPWPKDHMLPSLVILLKLMNSFTPRTVQNLVLLILSMVPMDLAIKISLHRKESLLAMSAPDFLIEQANLYPGKAIQQDPSFVKNIGQIVLLGGAFAVNGNANPAAEANVSFSSLRCCRYCVTSGANILAVGINVTHQVVLTEADRDKLASSTGTFALYLCKILGVYFNYHNEAYSTKGVYLHDPTAMLASINPSLLTYTEGSVRVQRNGITGLTLLYNKQKSCWMNLYKVNGIDSILYETLVLCINVRTGIVDTFDQVCRNHGVDRSTFGEGGGHSRWTSVLKLVMERLMD</sequence>
<accession>A0A6A2WMF0</accession>
<evidence type="ECO:0000313" key="6">
    <source>
        <dbReference type="Proteomes" id="UP000436088"/>
    </source>
</evidence>
<dbReference type="GO" id="GO:0005829">
    <property type="term" value="C:cytosol"/>
    <property type="evidence" value="ECO:0007669"/>
    <property type="project" value="TreeGrafter"/>
</dbReference>
<evidence type="ECO:0000256" key="1">
    <source>
        <dbReference type="ARBA" id="ARBA00009176"/>
    </source>
</evidence>
<name>A0A6A2WMF0_HIBSY</name>
<dbReference type="InterPro" id="IPR001910">
    <property type="entry name" value="Inosine/uridine_hydrolase_dom"/>
</dbReference>
<dbReference type="GO" id="GO:0008477">
    <property type="term" value="F:purine nucleosidase activity"/>
    <property type="evidence" value="ECO:0007669"/>
    <property type="project" value="TreeGrafter"/>
</dbReference>
<evidence type="ECO:0000259" key="4">
    <source>
        <dbReference type="Pfam" id="PF01156"/>
    </source>
</evidence>
<dbReference type="PANTHER" id="PTHR12304">
    <property type="entry name" value="INOSINE-URIDINE PREFERRING NUCLEOSIDE HYDROLASE"/>
    <property type="match status" value="1"/>
</dbReference>
<evidence type="ECO:0000256" key="2">
    <source>
        <dbReference type="ARBA" id="ARBA00022801"/>
    </source>
</evidence>
<keyword evidence="3" id="KW-0326">Glycosidase</keyword>
<dbReference type="Pfam" id="PF01156">
    <property type="entry name" value="IU_nuc_hydro"/>
    <property type="match status" value="2"/>
</dbReference>
<dbReference type="EMBL" id="VEPZ02001727">
    <property type="protein sequence ID" value="KAE8661018.1"/>
    <property type="molecule type" value="Genomic_DNA"/>
</dbReference>
<dbReference type="AlphaFoldDB" id="A0A6A2WMF0"/>
<proteinExistence type="inferred from homology"/>
<keyword evidence="6" id="KW-1185">Reference proteome</keyword>
<dbReference type="InterPro" id="IPR036452">
    <property type="entry name" value="Ribo_hydro-like"/>
</dbReference>
<comment type="caution">
    <text evidence="5">The sequence shown here is derived from an EMBL/GenBank/DDBJ whole genome shotgun (WGS) entry which is preliminary data.</text>
</comment>
<keyword evidence="2" id="KW-0378">Hydrolase</keyword>
<comment type="similarity">
    <text evidence="1">Belongs to the IUNH family.</text>
</comment>